<name>A0ABX8EGP7_9ACTN</name>
<feature type="domain" description="HTH merR-type" evidence="2">
    <location>
        <begin position="9"/>
        <end position="79"/>
    </location>
</feature>
<dbReference type="Proteomes" id="UP000679307">
    <property type="component" value="Chromosome"/>
</dbReference>
<dbReference type="PROSITE" id="PS50937">
    <property type="entry name" value="HTH_MERR_2"/>
    <property type="match status" value="1"/>
</dbReference>
<evidence type="ECO:0000313" key="4">
    <source>
        <dbReference type="Proteomes" id="UP000679307"/>
    </source>
</evidence>
<sequence>MVSTPATAPLTLGELARAAEVPVGTVKYYLREGLLPEGRLRSTTRADYDETHLARLRLLRLLREVGDVPVGRLRDLVAALEDHGADRPHRSLGVLAAGSSALAGPVPAPGPLAERADALAGELADEVGWDDQLRAAPEWAAVRSVLETVLAWERLGLPVASTDLRPYVVAADLVARHDVAALGDGDPTDLLTQLVVGQVVYGRLLEVLRRLGEAHHSLVRYGPPDA</sequence>
<organism evidence="3 4">
    <name type="scientific">Nocardioides aquaticus</name>
    <dbReference type="NCBI Taxonomy" id="160826"/>
    <lineage>
        <taxon>Bacteria</taxon>
        <taxon>Bacillati</taxon>
        <taxon>Actinomycetota</taxon>
        <taxon>Actinomycetes</taxon>
        <taxon>Propionibacteriales</taxon>
        <taxon>Nocardioidaceae</taxon>
        <taxon>Nocardioides</taxon>
    </lineage>
</organism>
<gene>
    <name evidence="3" type="ORF">ENKNEFLB_00615</name>
</gene>
<keyword evidence="1" id="KW-0238">DNA-binding</keyword>
<dbReference type="InterPro" id="IPR009061">
    <property type="entry name" value="DNA-bd_dom_put_sf"/>
</dbReference>
<dbReference type="Gene3D" id="1.10.1660.10">
    <property type="match status" value="1"/>
</dbReference>
<evidence type="ECO:0000256" key="1">
    <source>
        <dbReference type="ARBA" id="ARBA00023125"/>
    </source>
</evidence>
<accession>A0ABX8EGP7</accession>
<dbReference type="InterPro" id="IPR047057">
    <property type="entry name" value="MerR_fam"/>
</dbReference>
<keyword evidence="4" id="KW-1185">Reference proteome</keyword>
<dbReference type="PANTHER" id="PTHR30204:SF98">
    <property type="entry name" value="HTH-TYPE TRANSCRIPTIONAL REGULATOR ADHR"/>
    <property type="match status" value="1"/>
</dbReference>
<dbReference type="RefSeq" id="WP_214057850.1">
    <property type="nucleotide sequence ID" value="NZ_CP075371.1"/>
</dbReference>
<reference evidence="3 4" key="1">
    <citation type="submission" date="2021-05" db="EMBL/GenBank/DDBJ databases">
        <title>Complete genome of Nocardioides aquaticus KCTC 9944T isolated from meromictic and hypersaline Ekho Lake, Antarctica.</title>
        <authorList>
            <person name="Hwang K."/>
            <person name="Kim K.M."/>
            <person name="Choe H."/>
        </authorList>
    </citation>
    <scope>NUCLEOTIDE SEQUENCE [LARGE SCALE GENOMIC DNA]</scope>
    <source>
        <strain evidence="3 4">KCTC 9944</strain>
    </source>
</reference>
<evidence type="ECO:0000313" key="3">
    <source>
        <dbReference type="EMBL" id="QVT78242.1"/>
    </source>
</evidence>
<evidence type="ECO:0000259" key="2">
    <source>
        <dbReference type="PROSITE" id="PS50937"/>
    </source>
</evidence>
<dbReference type="EMBL" id="CP075371">
    <property type="protein sequence ID" value="QVT78242.1"/>
    <property type="molecule type" value="Genomic_DNA"/>
</dbReference>
<dbReference type="PRINTS" id="PR00040">
    <property type="entry name" value="HTHMERR"/>
</dbReference>
<dbReference type="InterPro" id="IPR000551">
    <property type="entry name" value="MerR-type_HTH_dom"/>
</dbReference>
<dbReference type="SMART" id="SM00422">
    <property type="entry name" value="HTH_MERR"/>
    <property type="match status" value="1"/>
</dbReference>
<dbReference type="SUPFAM" id="SSF46955">
    <property type="entry name" value="Putative DNA-binding domain"/>
    <property type="match status" value="1"/>
</dbReference>
<dbReference type="Pfam" id="PF13411">
    <property type="entry name" value="MerR_1"/>
    <property type="match status" value="1"/>
</dbReference>
<protein>
    <recommendedName>
        <fullName evidence="2">HTH merR-type domain-containing protein</fullName>
    </recommendedName>
</protein>
<proteinExistence type="predicted"/>
<dbReference type="PANTHER" id="PTHR30204">
    <property type="entry name" value="REDOX-CYCLING DRUG-SENSING TRANSCRIPTIONAL ACTIVATOR SOXR"/>
    <property type="match status" value="1"/>
</dbReference>